<protein>
    <submittedName>
        <fullName evidence="3">Uncharacterized protein</fullName>
    </submittedName>
</protein>
<sequence>MIDDDARDRARALYGRLDPNRLLPDPPPDAHPAAPAPAASTAPPPATAAELPPPDEPDARPAIGAQPLIDVEPEPGRGPRRPLSRGGRVAVAAGFLVIGAALTAVAIVTEPQPSLAVFDREPTEVEVEKLGELTRLDYFGLDADVAPRLLLEAPSRTRGEADAQRVWALRIDGARLGTPDGADYVCLLLESFSSGPGDYGGCMLEPDAARRGFVPLDQPRPSLVVEGELRVIQWGPTGDARLIDPPTLPGDDPSDEPGDGPEEAHG</sequence>
<reference evidence="3 4" key="1">
    <citation type="submission" date="2020-07" db="EMBL/GenBank/DDBJ databases">
        <title>Sequencing the genomes of 1000 actinobacteria strains.</title>
        <authorList>
            <person name="Klenk H.-P."/>
        </authorList>
    </citation>
    <scope>NUCLEOTIDE SEQUENCE [LARGE SCALE GENOMIC DNA]</scope>
    <source>
        <strain evidence="3 4">DSM 19663</strain>
    </source>
</reference>
<evidence type="ECO:0000256" key="1">
    <source>
        <dbReference type="SAM" id="MobiDB-lite"/>
    </source>
</evidence>
<gene>
    <name evidence="3" type="ORF">FHX53_001272</name>
</gene>
<feature type="compositionally biased region" description="Pro residues" evidence="1">
    <location>
        <begin position="42"/>
        <end position="54"/>
    </location>
</feature>
<dbReference type="EMBL" id="JACGWX010000002">
    <property type="protein sequence ID" value="MBA8847687.1"/>
    <property type="molecule type" value="Genomic_DNA"/>
</dbReference>
<feature type="transmembrane region" description="Helical" evidence="2">
    <location>
        <begin position="89"/>
        <end position="108"/>
    </location>
</feature>
<comment type="caution">
    <text evidence="3">The sequence shown here is derived from an EMBL/GenBank/DDBJ whole genome shotgun (WGS) entry which is preliminary data.</text>
</comment>
<keyword evidence="4" id="KW-1185">Reference proteome</keyword>
<feature type="region of interest" description="Disordered" evidence="1">
    <location>
        <begin position="1"/>
        <end position="85"/>
    </location>
</feature>
<evidence type="ECO:0000313" key="4">
    <source>
        <dbReference type="Proteomes" id="UP000585905"/>
    </source>
</evidence>
<feature type="compositionally biased region" description="Basic and acidic residues" evidence="1">
    <location>
        <begin position="1"/>
        <end position="11"/>
    </location>
</feature>
<feature type="region of interest" description="Disordered" evidence="1">
    <location>
        <begin position="235"/>
        <end position="266"/>
    </location>
</feature>
<evidence type="ECO:0000313" key="3">
    <source>
        <dbReference type="EMBL" id="MBA8847687.1"/>
    </source>
</evidence>
<dbReference type="AlphaFoldDB" id="A0A839E858"/>
<accession>A0A839E858</accession>
<keyword evidence="2" id="KW-0472">Membrane</keyword>
<proteinExistence type="predicted"/>
<name>A0A839E858_9MICO</name>
<evidence type="ECO:0000256" key="2">
    <source>
        <dbReference type="SAM" id="Phobius"/>
    </source>
</evidence>
<dbReference type="RefSeq" id="WP_182490489.1">
    <property type="nucleotide sequence ID" value="NZ_BAAAOV010000022.1"/>
</dbReference>
<feature type="compositionally biased region" description="Low complexity" evidence="1">
    <location>
        <begin position="31"/>
        <end position="41"/>
    </location>
</feature>
<keyword evidence="2" id="KW-0812">Transmembrane</keyword>
<organism evidence="3 4">
    <name type="scientific">Microcella alkalica</name>
    <dbReference type="NCBI Taxonomy" id="355930"/>
    <lineage>
        <taxon>Bacteria</taxon>
        <taxon>Bacillati</taxon>
        <taxon>Actinomycetota</taxon>
        <taxon>Actinomycetes</taxon>
        <taxon>Micrococcales</taxon>
        <taxon>Microbacteriaceae</taxon>
        <taxon>Microcella</taxon>
    </lineage>
</organism>
<keyword evidence="2" id="KW-1133">Transmembrane helix</keyword>
<dbReference type="Proteomes" id="UP000585905">
    <property type="component" value="Unassembled WGS sequence"/>
</dbReference>
<feature type="compositionally biased region" description="Acidic residues" evidence="1">
    <location>
        <begin position="252"/>
        <end position="266"/>
    </location>
</feature>